<dbReference type="InterPro" id="IPR003838">
    <property type="entry name" value="ABC3_permease_C"/>
</dbReference>
<protein>
    <recommendedName>
        <fullName evidence="8">ABC3 transporter permease C-terminal domain-containing protein</fullName>
    </recommendedName>
</protein>
<evidence type="ECO:0000259" key="8">
    <source>
        <dbReference type="Pfam" id="PF02687"/>
    </source>
</evidence>
<dbReference type="EMBL" id="CP104013">
    <property type="protein sequence ID" value="UYP44273.1"/>
    <property type="molecule type" value="Genomic_DNA"/>
</dbReference>
<evidence type="ECO:0000256" key="5">
    <source>
        <dbReference type="ARBA" id="ARBA00023136"/>
    </source>
</evidence>
<feature type="transmembrane region" description="Helical" evidence="7">
    <location>
        <begin position="378"/>
        <end position="397"/>
    </location>
</feature>
<dbReference type="PANTHER" id="PTHR30572">
    <property type="entry name" value="MEMBRANE COMPONENT OF TRANSPORTER-RELATED"/>
    <property type="match status" value="1"/>
</dbReference>
<evidence type="ECO:0000256" key="1">
    <source>
        <dbReference type="ARBA" id="ARBA00004651"/>
    </source>
</evidence>
<evidence type="ECO:0000256" key="6">
    <source>
        <dbReference type="ARBA" id="ARBA00038076"/>
    </source>
</evidence>
<proteinExistence type="inferred from homology"/>
<evidence type="ECO:0000256" key="4">
    <source>
        <dbReference type="ARBA" id="ARBA00022989"/>
    </source>
</evidence>
<comment type="similarity">
    <text evidence="6">Belongs to the ABC-4 integral membrane protein family.</text>
</comment>
<evidence type="ECO:0000313" key="9">
    <source>
        <dbReference type="EMBL" id="UYP44273.1"/>
    </source>
</evidence>
<evidence type="ECO:0000313" key="10">
    <source>
        <dbReference type="Proteomes" id="UP001208689"/>
    </source>
</evidence>
<keyword evidence="5 7" id="KW-0472">Membrane</keyword>
<keyword evidence="4 7" id="KW-1133">Transmembrane helix</keyword>
<organism evidence="9 10">
    <name type="scientific">Candidatus Lokiarchaeum ossiferum</name>
    <dbReference type="NCBI Taxonomy" id="2951803"/>
    <lineage>
        <taxon>Archaea</taxon>
        <taxon>Promethearchaeati</taxon>
        <taxon>Promethearchaeota</taxon>
        <taxon>Promethearchaeia</taxon>
        <taxon>Promethearchaeales</taxon>
        <taxon>Promethearchaeaceae</taxon>
        <taxon>Candidatus Lokiarchaeum</taxon>
    </lineage>
</organism>
<feature type="transmembrane region" description="Helical" evidence="7">
    <location>
        <begin position="331"/>
        <end position="358"/>
    </location>
</feature>
<dbReference type="PANTHER" id="PTHR30572:SF4">
    <property type="entry name" value="ABC TRANSPORTER PERMEASE YTRF"/>
    <property type="match status" value="1"/>
</dbReference>
<dbReference type="Pfam" id="PF02687">
    <property type="entry name" value="FtsX"/>
    <property type="match status" value="1"/>
</dbReference>
<evidence type="ECO:0000256" key="2">
    <source>
        <dbReference type="ARBA" id="ARBA00022475"/>
    </source>
</evidence>
<reference evidence="9" key="1">
    <citation type="submission" date="2022-09" db="EMBL/GenBank/DDBJ databases">
        <title>Actin cytoskeleton and complex cell architecture in an #Asgard archaeon.</title>
        <authorList>
            <person name="Ponce Toledo R.I."/>
            <person name="Schleper C."/>
            <person name="Rodrigues Oliveira T."/>
            <person name="Wollweber F."/>
            <person name="Xu J."/>
            <person name="Rittmann S."/>
            <person name="Klingl A."/>
            <person name="Pilhofer M."/>
        </authorList>
    </citation>
    <scope>NUCLEOTIDE SEQUENCE</scope>
    <source>
        <strain evidence="9">B-35</strain>
    </source>
</reference>
<sequence>MLLFSIKNVFRKKIMAILSSLGIGFGLMLMFVLGAFSSGVEAQLEDNFAEVIGVVEIQEQNPINGRSELPKNTMDILFDAPLGEDIQNYNVKVSLPTAFTLPYIGNIREDMDGDVLQLTGINQTLDQLWKGPTSKITLGRDFIAGEKEIILDSRLIDVDKLDVRLGDFLTVYLEISPLKNVTELFEIVGFYSQDDSGAPDFVPRSYYGYMDLEIAWSMLGKAGLNNETFTSIDLLFPSTSNEQTTAYIDQIIDLSDSGEFGDIFVQAFSLGQFQESLSESFDIFNSFFLIISLITALAGGMAIIVSQLSSVNERRKEFAILKSTGWKNRHIFTNIIIESLVLGILGAVIGIGLGLGIIQLLGSLEGAFSSATAKISQGLVIQVLSFALGIGVIGGMYPGIKAARLRPVEVLKGE</sequence>
<dbReference type="Proteomes" id="UP001208689">
    <property type="component" value="Chromosome"/>
</dbReference>
<keyword evidence="3 7" id="KW-0812">Transmembrane</keyword>
<feature type="domain" description="ABC3 transporter permease C-terminal" evidence="8">
    <location>
        <begin position="290"/>
        <end position="405"/>
    </location>
</feature>
<evidence type="ECO:0000256" key="3">
    <source>
        <dbReference type="ARBA" id="ARBA00022692"/>
    </source>
</evidence>
<gene>
    <name evidence="9" type="ORF">NEF87_000558</name>
</gene>
<feature type="transmembrane region" description="Helical" evidence="7">
    <location>
        <begin position="287"/>
        <end position="310"/>
    </location>
</feature>
<keyword evidence="10" id="KW-1185">Reference proteome</keyword>
<comment type="subcellular location">
    <subcellularLocation>
        <location evidence="1">Cell membrane</location>
        <topology evidence="1">Multi-pass membrane protein</topology>
    </subcellularLocation>
</comment>
<name>A0ABY6HL89_9ARCH</name>
<accession>A0ABY6HL89</accession>
<evidence type="ECO:0000256" key="7">
    <source>
        <dbReference type="SAM" id="Phobius"/>
    </source>
</evidence>
<dbReference type="InterPro" id="IPR050250">
    <property type="entry name" value="Macrolide_Exporter_MacB"/>
</dbReference>
<keyword evidence="2" id="KW-1003">Cell membrane</keyword>